<sequence length="577" mass="59493">MNSAAKGKKLINSVERCVDDCIAGLVCMHPGLRQLDGHRVVVRADIDDVIRSGKFTVVSGGGSGHEPAHAGYIGPGMLSAAVAGAVFTSPPPGSILAAIRAIGKGNPAGVLVVVKNYTGDRLNFGLAVERAKAEGIKVDMVVVGEDCALTSTDKTAGRRGLCGTVLVHKIAGALAEKGTVGLSLTPCSVPGSGPSFQLAADEMELGLGIHGEAGVKRMKILSAKWAVCAVLDHLTNPKTSTHLHLNQGDSVAVMVNNLGGTSVLELNIVAHEAISYLEQGLGVVVDRAYCGSFMTSLEMAGVSITVLRLDSTLKTLLDAPTTAPGWQHPLLPAGTTDRRTPDVMKVKDNGSETASTDTATSTAVTVSQADADQLFSILQGVVGSLLSAEDHLNGLDRQSGDGDCGSTMARGAKGIQEQLGTRDKPGLPVTCPSHLAVALASIAENIMGGSSGALYSLFLTAAAIPLQSGTDGPHWAQALQMGIEAIMRYGGAEPGQRTMLDPLHSASTVFSRQVTKLTAVEAFAEAVRAAQASAEETAKMKAEAGRASYVSADLLTQPDPGAVAVSVWMKAVLDKLQ</sequence>
<dbReference type="PANTHER" id="PTHR28629">
    <property type="entry name" value="TRIOKINASE/FMN CYCLASE"/>
    <property type="match status" value="1"/>
</dbReference>
<dbReference type="Pfam" id="PF02734">
    <property type="entry name" value="Dak2"/>
    <property type="match status" value="1"/>
</dbReference>
<evidence type="ECO:0000256" key="5">
    <source>
        <dbReference type="ARBA" id="ARBA00012578"/>
    </source>
</evidence>
<dbReference type="InterPro" id="IPR050861">
    <property type="entry name" value="Dihydroxyacetone_Kinase"/>
</dbReference>
<evidence type="ECO:0000256" key="12">
    <source>
        <dbReference type="ARBA" id="ARBA00032426"/>
    </source>
</evidence>
<evidence type="ECO:0000256" key="16">
    <source>
        <dbReference type="ARBA" id="ARBA00048526"/>
    </source>
</evidence>
<name>A0ABD0KYW2_9CAEN</name>
<dbReference type="GO" id="GO:0005524">
    <property type="term" value="F:ATP binding"/>
    <property type="evidence" value="ECO:0007669"/>
    <property type="project" value="UniProtKB-KW"/>
</dbReference>
<dbReference type="EC" id="2.7.1.28" evidence="4"/>
<keyword evidence="9" id="KW-0418">Kinase</keyword>
<dbReference type="FunFam" id="3.40.50.10440:FF:000001">
    <property type="entry name" value="Dihydroxyacetone kinase, DhaK subunit"/>
    <property type="match status" value="1"/>
</dbReference>
<keyword evidence="10" id="KW-0067">ATP-binding</keyword>
<proteinExistence type="inferred from homology"/>
<dbReference type="Pfam" id="PF02733">
    <property type="entry name" value="Dak1"/>
    <property type="match status" value="1"/>
</dbReference>
<keyword evidence="8" id="KW-0547">Nucleotide-binding</keyword>
<comment type="pathway">
    <text evidence="1">Polyol metabolism; glycerol fermentation; glycerone phosphate from glycerol (oxidative route): step 2/2.</text>
</comment>
<dbReference type="Gene3D" id="3.30.1180.20">
    <property type="entry name" value="Dihydroxyacetone kinase, domain 2"/>
    <property type="match status" value="1"/>
</dbReference>
<evidence type="ECO:0000256" key="7">
    <source>
        <dbReference type="ARBA" id="ARBA00022679"/>
    </source>
</evidence>
<evidence type="ECO:0000256" key="2">
    <source>
        <dbReference type="ARBA" id="ARBA00008757"/>
    </source>
</evidence>
<dbReference type="Gene3D" id="3.40.50.10440">
    <property type="entry name" value="Dihydroxyacetone kinase, domain 1"/>
    <property type="match status" value="1"/>
</dbReference>
<comment type="catalytic activity">
    <reaction evidence="17">
        <text>dihydroxyacetone + ATP = dihydroxyacetone phosphate + ADP + H(+)</text>
        <dbReference type="Rhea" id="RHEA:15773"/>
        <dbReference type="ChEBI" id="CHEBI:15378"/>
        <dbReference type="ChEBI" id="CHEBI:16016"/>
        <dbReference type="ChEBI" id="CHEBI:30616"/>
        <dbReference type="ChEBI" id="CHEBI:57642"/>
        <dbReference type="ChEBI" id="CHEBI:456216"/>
        <dbReference type="EC" id="2.7.1.29"/>
    </reaction>
</comment>
<evidence type="ECO:0000256" key="10">
    <source>
        <dbReference type="ARBA" id="ARBA00022840"/>
    </source>
</evidence>
<dbReference type="FunFam" id="3.30.1180.20:FF:000001">
    <property type="entry name" value="Dihydroxyacetone kinase 1"/>
    <property type="match status" value="1"/>
</dbReference>
<keyword evidence="11" id="KW-0170">Cobalt</keyword>
<accession>A0ABD0KYW2</accession>
<evidence type="ECO:0000256" key="6">
    <source>
        <dbReference type="ARBA" id="ARBA00018932"/>
    </source>
</evidence>
<dbReference type="EC" id="2.7.1.29" evidence="3"/>
<dbReference type="GO" id="GO:0006071">
    <property type="term" value="P:glycerol metabolic process"/>
    <property type="evidence" value="ECO:0007669"/>
    <property type="project" value="UniProtKB-ARBA"/>
</dbReference>
<dbReference type="GO" id="GO:0050354">
    <property type="term" value="F:triokinase activity"/>
    <property type="evidence" value="ECO:0007669"/>
    <property type="project" value="UniProtKB-EC"/>
</dbReference>
<organism evidence="20 21">
    <name type="scientific">Batillaria attramentaria</name>
    <dbReference type="NCBI Taxonomy" id="370345"/>
    <lineage>
        <taxon>Eukaryota</taxon>
        <taxon>Metazoa</taxon>
        <taxon>Spiralia</taxon>
        <taxon>Lophotrochozoa</taxon>
        <taxon>Mollusca</taxon>
        <taxon>Gastropoda</taxon>
        <taxon>Caenogastropoda</taxon>
        <taxon>Sorbeoconcha</taxon>
        <taxon>Cerithioidea</taxon>
        <taxon>Batillariidae</taxon>
        <taxon>Batillaria</taxon>
    </lineage>
</organism>
<protein>
    <recommendedName>
        <fullName evidence="6">Triokinase/FMN cyclase</fullName>
        <ecNumber evidence="4">2.7.1.28</ecNumber>
        <ecNumber evidence="3">2.7.1.29</ecNumber>
        <ecNumber evidence="5">4.6.1.15</ecNumber>
    </recommendedName>
    <alternativeName>
        <fullName evidence="12">Bifunctional ATP-dependent dihydroxyacetone kinase/FAD-AMP lyase (cyclizing)</fullName>
    </alternativeName>
</protein>
<dbReference type="GO" id="GO:0034012">
    <property type="term" value="F:FAD-AMP lyase (cyclizing) activity"/>
    <property type="evidence" value="ECO:0007669"/>
    <property type="project" value="UniProtKB-EC"/>
</dbReference>
<comment type="function">
    <text evidence="13">Catalyzes both the phosphorylation of dihydroxyacetone and of glyceraldehyde, and the splitting of ribonucleoside diphosphate-X compounds among which FAD is the best substrate. Represses IFIH1-mediated cellular antiviral response.</text>
</comment>
<dbReference type="EC" id="4.6.1.15" evidence="5"/>
<comment type="catalytic activity">
    <reaction evidence="16">
        <text>FAD = riboflavin cyclic-4',5'-phosphate + AMP + H(+)</text>
        <dbReference type="Rhea" id="RHEA:13729"/>
        <dbReference type="ChEBI" id="CHEBI:15378"/>
        <dbReference type="ChEBI" id="CHEBI:57692"/>
        <dbReference type="ChEBI" id="CHEBI:76202"/>
        <dbReference type="ChEBI" id="CHEBI:456215"/>
        <dbReference type="EC" id="4.6.1.15"/>
    </reaction>
</comment>
<evidence type="ECO:0000259" key="19">
    <source>
        <dbReference type="PROSITE" id="PS51481"/>
    </source>
</evidence>
<evidence type="ECO:0000256" key="14">
    <source>
        <dbReference type="ARBA" id="ARBA00046681"/>
    </source>
</evidence>
<feature type="domain" description="DhaL" evidence="18">
    <location>
        <begin position="372"/>
        <end position="574"/>
    </location>
</feature>
<reference evidence="20 21" key="1">
    <citation type="journal article" date="2023" name="Sci. Data">
        <title>Genome assembly of the Korean intertidal mud-creeper Batillaria attramentaria.</title>
        <authorList>
            <person name="Patra A.K."/>
            <person name="Ho P.T."/>
            <person name="Jun S."/>
            <person name="Lee S.J."/>
            <person name="Kim Y."/>
            <person name="Won Y.J."/>
        </authorList>
    </citation>
    <scope>NUCLEOTIDE SEQUENCE [LARGE SCALE GENOMIC DNA]</scope>
    <source>
        <strain evidence="20">Wonlab-2016</strain>
    </source>
</reference>
<evidence type="ECO:0000313" key="21">
    <source>
        <dbReference type="Proteomes" id="UP001519460"/>
    </source>
</evidence>
<dbReference type="InterPro" id="IPR004006">
    <property type="entry name" value="DhaK_dom"/>
</dbReference>
<evidence type="ECO:0000256" key="8">
    <source>
        <dbReference type="ARBA" id="ARBA00022741"/>
    </source>
</evidence>
<keyword evidence="7" id="KW-0808">Transferase</keyword>
<evidence type="ECO:0000256" key="9">
    <source>
        <dbReference type="ARBA" id="ARBA00022777"/>
    </source>
</evidence>
<comment type="catalytic activity">
    <reaction evidence="15">
        <text>D-glyceraldehyde + ATP = D-glyceraldehyde 3-phosphate + ADP + H(+)</text>
        <dbReference type="Rhea" id="RHEA:13941"/>
        <dbReference type="ChEBI" id="CHEBI:15378"/>
        <dbReference type="ChEBI" id="CHEBI:17378"/>
        <dbReference type="ChEBI" id="CHEBI:30616"/>
        <dbReference type="ChEBI" id="CHEBI:59776"/>
        <dbReference type="ChEBI" id="CHEBI:456216"/>
        <dbReference type="EC" id="2.7.1.28"/>
    </reaction>
</comment>
<comment type="subunit">
    <text evidence="14">Homodimer. Interacts with IFIH1 (via the CARD domains), the interaction is inhibited by viral infection.</text>
</comment>
<comment type="similarity">
    <text evidence="2">Belongs to the dihydroxyacetone kinase (DAK) family.</text>
</comment>
<dbReference type="EMBL" id="JACVVK020000104">
    <property type="protein sequence ID" value="KAK7492352.1"/>
    <property type="molecule type" value="Genomic_DNA"/>
</dbReference>
<evidence type="ECO:0000259" key="18">
    <source>
        <dbReference type="PROSITE" id="PS51480"/>
    </source>
</evidence>
<gene>
    <name evidence="20" type="ORF">BaRGS_00016449</name>
</gene>
<dbReference type="SUPFAM" id="SSF101473">
    <property type="entry name" value="DhaL-like"/>
    <property type="match status" value="1"/>
</dbReference>
<dbReference type="AlphaFoldDB" id="A0ABD0KYW2"/>
<dbReference type="FunFam" id="1.25.40.340:FF:000001">
    <property type="entry name" value="Dihydroxyacetone kinase 1"/>
    <property type="match status" value="1"/>
</dbReference>
<evidence type="ECO:0000256" key="1">
    <source>
        <dbReference type="ARBA" id="ARBA00004778"/>
    </source>
</evidence>
<dbReference type="PROSITE" id="PS51480">
    <property type="entry name" value="DHAL"/>
    <property type="match status" value="1"/>
</dbReference>
<keyword evidence="21" id="KW-1185">Reference proteome</keyword>
<comment type="caution">
    <text evidence="20">The sequence shown here is derived from an EMBL/GenBank/DDBJ whole genome shotgun (WGS) entry which is preliminary data.</text>
</comment>
<evidence type="ECO:0000256" key="15">
    <source>
        <dbReference type="ARBA" id="ARBA00047974"/>
    </source>
</evidence>
<evidence type="ECO:0000256" key="13">
    <source>
        <dbReference type="ARBA" id="ARBA00045490"/>
    </source>
</evidence>
<evidence type="ECO:0000256" key="4">
    <source>
        <dbReference type="ARBA" id="ARBA00012110"/>
    </source>
</evidence>
<evidence type="ECO:0000256" key="3">
    <source>
        <dbReference type="ARBA" id="ARBA00012107"/>
    </source>
</evidence>
<dbReference type="InterPro" id="IPR036117">
    <property type="entry name" value="DhaL_dom_sf"/>
</dbReference>
<dbReference type="InterPro" id="IPR004007">
    <property type="entry name" value="DhaL_dom"/>
</dbReference>
<dbReference type="Proteomes" id="UP001519460">
    <property type="component" value="Unassembled WGS sequence"/>
</dbReference>
<evidence type="ECO:0000313" key="20">
    <source>
        <dbReference type="EMBL" id="KAK7492352.1"/>
    </source>
</evidence>
<dbReference type="PROSITE" id="PS51481">
    <property type="entry name" value="DHAK"/>
    <property type="match status" value="1"/>
</dbReference>
<evidence type="ECO:0000256" key="11">
    <source>
        <dbReference type="ARBA" id="ARBA00023285"/>
    </source>
</evidence>
<dbReference type="Gene3D" id="1.25.40.340">
    <property type="match status" value="1"/>
</dbReference>
<evidence type="ECO:0000256" key="17">
    <source>
        <dbReference type="ARBA" id="ARBA00048898"/>
    </source>
</evidence>
<dbReference type="SMART" id="SM01120">
    <property type="entry name" value="Dak2"/>
    <property type="match status" value="1"/>
</dbReference>
<feature type="domain" description="DhaK" evidence="19">
    <location>
        <begin position="13"/>
        <end position="326"/>
    </location>
</feature>
<dbReference type="PANTHER" id="PTHR28629:SF4">
    <property type="entry name" value="TRIOKINASE_FMN CYCLASE"/>
    <property type="match status" value="1"/>
</dbReference>
<dbReference type="SUPFAM" id="SSF82549">
    <property type="entry name" value="DAK1/DegV-like"/>
    <property type="match status" value="1"/>
</dbReference>
<dbReference type="GO" id="GO:0004371">
    <property type="term" value="F:glycerone kinase activity"/>
    <property type="evidence" value="ECO:0007669"/>
    <property type="project" value="UniProtKB-EC"/>
</dbReference>